<dbReference type="InterPro" id="IPR057670">
    <property type="entry name" value="SH3_retrovirus"/>
</dbReference>
<dbReference type="Gene3D" id="3.30.420.10">
    <property type="entry name" value="Ribonuclease H-like superfamily/Ribonuclease H"/>
    <property type="match status" value="1"/>
</dbReference>
<feature type="region of interest" description="Disordered" evidence="3">
    <location>
        <begin position="51"/>
        <end position="86"/>
    </location>
</feature>
<feature type="domain" description="Integrase catalytic" evidence="4">
    <location>
        <begin position="263"/>
        <end position="429"/>
    </location>
</feature>
<dbReference type="CDD" id="cd09272">
    <property type="entry name" value="RNase_HI_RT_Ty1"/>
    <property type="match status" value="1"/>
</dbReference>
<dbReference type="PANTHER" id="PTHR42648">
    <property type="entry name" value="TRANSPOSASE, PUTATIVE-RELATED"/>
    <property type="match status" value="1"/>
</dbReference>
<evidence type="ECO:0000256" key="3">
    <source>
        <dbReference type="SAM" id="MobiDB-lite"/>
    </source>
</evidence>
<dbReference type="InterPro" id="IPR012337">
    <property type="entry name" value="RNaseH-like_sf"/>
</dbReference>
<proteinExistence type="predicted"/>
<dbReference type="OrthoDB" id="1750639at2759"/>
<dbReference type="GO" id="GO:0015074">
    <property type="term" value="P:DNA integration"/>
    <property type="evidence" value="ECO:0007669"/>
    <property type="project" value="InterPro"/>
</dbReference>
<keyword evidence="6" id="KW-1185">Reference proteome</keyword>
<sequence>MKREEEQRLHLFLGGLDSEQYGHVKTTILNSDPLPPLRRALNHILREEARYTTEKEKGKVEQGAAFYSNSGNKQRRHGPRSSGDRCDHCEKTGHVKARCFEIIGYPAHWDTRRSQRGNVKLGGKAATVQTGQNRRFEDVEMASTSHALHGMRLKDPEPSNMAVTYHSDSCVIQDLATRRRIGSGSLQNGVYVFKGMEQGMAYATNQNDAAALWHCRMGHPSTQFLQQLSCLIKCCSDFNKIKCCDICHKSNQCRLSFSQSMNKAERPFDLIHCDLWGKYNTTSSNGSHYFLTLVDDHTRGTWVYLMKHKSQTTNVLVNFYKMIETQFNTKIKKIRSDNGTEFTNSKVQSFLMDKGLLHETSCVATPQQNARVERKHRHILNVARALRFQANLPIHFWGECILAATHIINKTPTMANNGLTPFEMLFGKPPTYDYFKVFGCLCYVGTSLKSRDKFDPRAERCVFGCYPQGQKGWRVYNLKTREFYTSRDVTTTCIPYGLLSSYNRHQAYLAAISSIQEPKNYQEATKQSEWQKAMAAEIKALEDNKTWDVMLPPVGKKIVGCRWVYKTFAPVAKMTTIRCLLSVAVAKGWELHQMDISNAFLHGDLEEEVYMQVPDGYQVPKEGMVCRLRKSLYGLKQASRNWYSKLSRSLINYGFQESNSDHSLVTYTKEDKFMAVLVYVDYLVIAGNDSSTCNEFKKYLKNCFHMKDLGSLKYFLGLELARGAVGLFISQRKYTLDILSECKMLDCKPSSSPMEQNQKLALDTGPIFADPSRYRRLIGRLIYLTVTRPEITYLVHILSQFMQAPHQAHWDAAMRVLRSTTGYLMKLGAAPISWKTKKQTTVSKSSSEAEYRAMNQAVSEIIWLRSLLSSLQIHYDCPTVLHCDNQAAIHIAANPVFHERTKHIETDCHFIRTHLQRGIISTTYVHTTKQQADIFTKALASRQFQDLTVKLGVHNPHTPT</sequence>
<reference evidence="6" key="1">
    <citation type="journal article" date="2017" name="Front. Plant Sci.">
        <title>Climate Clever Clovers: New Paradigm to Reduce the Environmental Footprint of Ruminants by Breeding Low Methanogenic Forages Utilizing Haplotype Variation.</title>
        <authorList>
            <person name="Kaur P."/>
            <person name="Appels R."/>
            <person name="Bayer P.E."/>
            <person name="Keeble-Gagnere G."/>
            <person name="Wang J."/>
            <person name="Hirakawa H."/>
            <person name="Shirasawa K."/>
            <person name="Vercoe P."/>
            <person name="Stefanova K."/>
            <person name="Durmic Z."/>
            <person name="Nichols P."/>
            <person name="Revell C."/>
            <person name="Isobe S.N."/>
            <person name="Edwards D."/>
            <person name="Erskine W."/>
        </authorList>
    </citation>
    <scope>NUCLEOTIDE SEQUENCE [LARGE SCALE GENOMIC DNA]</scope>
    <source>
        <strain evidence="6">cv. Daliak</strain>
    </source>
</reference>
<evidence type="ECO:0000256" key="1">
    <source>
        <dbReference type="ARBA" id="ARBA00022723"/>
    </source>
</evidence>
<dbReference type="PROSITE" id="PS50994">
    <property type="entry name" value="INTEGRASE"/>
    <property type="match status" value="1"/>
</dbReference>
<dbReference type="InterPro" id="IPR043502">
    <property type="entry name" value="DNA/RNA_pol_sf"/>
</dbReference>
<name>A0A2Z6NVR4_TRISU</name>
<dbReference type="GO" id="GO:0016787">
    <property type="term" value="F:hydrolase activity"/>
    <property type="evidence" value="ECO:0007669"/>
    <property type="project" value="UniProtKB-KW"/>
</dbReference>
<protein>
    <recommendedName>
        <fullName evidence="4">Integrase catalytic domain-containing protein</fullName>
    </recommendedName>
</protein>
<dbReference type="InterPro" id="IPR013103">
    <property type="entry name" value="RVT_2"/>
</dbReference>
<evidence type="ECO:0000256" key="2">
    <source>
        <dbReference type="ARBA" id="ARBA00022801"/>
    </source>
</evidence>
<dbReference type="Pfam" id="PF07727">
    <property type="entry name" value="RVT_2"/>
    <property type="match status" value="1"/>
</dbReference>
<evidence type="ECO:0000259" key="4">
    <source>
        <dbReference type="PROSITE" id="PS50994"/>
    </source>
</evidence>
<organism evidence="5 6">
    <name type="scientific">Trifolium subterraneum</name>
    <name type="common">Subterranean clover</name>
    <dbReference type="NCBI Taxonomy" id="3900"/>
    <lineage>
        <taxon>Eukaryota</taxon>
        <taxon>Viridiplantae</taxon>
        <taxon>Streptophyta</taxon>
        <taxon>Embryophyta</taxon>
        <taxon>Tracheophyta</taxon>
        <taxon>Spermatophyta</taxon>
        <taxon>Magnoliopsida</taxon>
        <taxon>eudicotyledons</taxon>
        <taxon>Gunneridae</taxon>
        <taxon>Pentapetalae</taxon>
        <taxon>rosids</taxon>
        <taxon>fabids</taxon>
        <taxon>Fabales</taxon>
        <taxon>Fabaceae</taxon>
        <taxon>Papilionoideae</taxon>
        <taxon>50 kb inversion clade</taxon>
        <taxon>NPAAA clade</taxon>
        <taxon>Hologalegina</taxon>
        <taxon>IRL clade</taxon>
        <taxon>Trifolieae</taxon>
        <taxon>Trifolium</taxon>
    </lineage>
</organism>
<dbReference type="InterPro" id="IPR039537">
    <property type="entry name" value="Retrotran_Ty1/copia-like"/>
</dbReference>
<dbReference type="InterPro" id="IPR025724">
    <property type="entry name" value="GAG-pre-integrase_dom"/>
</dbReference>
<dbReference type="SUPFAM" id="SSF56672">
    <property type="entry name" value="DNA/RNA polymerases"/>
    <property type="match status" value="1"/>
</dbReference>
<dbReference type="InterPro" id="IPR001584">
    <property type="entry name" value="Integrase_cat-core"/>
</dbReference>
<dbReference type="Pfam" id="PF00665">
    <property type="entry name" value="rve"/>
    <property type="match status" value="1"/>
</dbReference>
<dbReference type="GO" id="GO:0003676">
    <property type="term" value="F:nucleic acid binding"/>
    <property type="evidence" value="ECO:0007669"/>
    <property type="project" value="InterPro"/>
</dbReference>
<dbReference type="Pfam" id="PF13976">
    <property type="entry name" value="gag_pre-integrs"/>
    <property type="match status" value="1"/>
</dbReference>
<keyword evidence="2" id="KW-0378">Hydrolase</keyword>
<dbReference type="SUPFAM" id="SSF53098">
    <property type="entry name" value="Ribonuclease H-like"/>
    <property type="match status" value="1"/>
</dbReference>
<evidence type="ECO:0000313" key="5">
    <source>
        <dbReference type="EMBL" id="GAU35639.1"/>
    </source>
</evidence>
<dbReference type="InterPro" id="IPR036397">
    <property type="entry name" value="RNaseH_sf"/>
</dbReference>
<keyword evidence="1" id="KW-0479">Metal-binding</keyword>
<dbReference type="Pfam" id="PF25597">
    <property type="entry name" value="SH3_retrovirus"/>
    <property type="match status" value="1"/>
</dbReference>
<accession>A0A2Z6NVR4</accession>
<dbReference type="Proteomes" id="UP000242715">
    <property type="component" value="Unassembled WGS sequence"/>
</dbReference>
<dbReference type="AlphaFoldDB" id="A0A2Z6NVR4"/>
<dbReference type="GO" id="GO:0046872">
    <property type="term" value="F:metal ion binding"/>
    <property type="evidence" value="ECO:0007669"/>
    <property type="project" value="UniProtKB-KW"/>
</dbReference>
<dbReference type="PANTHER" id="PTHR42648:SF31">
    <property type="entry name" value="RNA-DIRECTED DNA POLYMERASE"/>
    <property type="match status" value="1"/>
</dbReference>
<feature type="compositionally biased region" description="Basic and acidic residues" evidence="3">
    <location>
        <begin position="51"/>
        <end position="60"/>
    </location>
</feature>
<evidence type="ECO:0000313" key="6">
    <source>
        <dbReference type="Proteomes" id="UP000242715"/>
    </source>
</evidence>
<gene>
    <name evidence="5" type="ORF">TSUD_394790</name>
</gene>
<dbReference type="EMBL" id="DF973598">
    <property type="protein sequence ID" value="GAU35639.1"/>
    <property type="molecule type" value="Genomic_DNA"/>
</dbReference>